<name>A0A6J5F509_9BURK</name>
<evidence type="ECO:0000313" key="2">
    <source>
        <dbReference type="Proteomes" id="UP000494363"/>
    </source>
</evidence>
<reference evidence="1 2" key="1">
    <citation type="submission" date="2020-04" db="EMBL/GenBank/DDBJ databases">
        <authorList>
            <person name="De Canck E."/>
        </authorList>
    </citation>
    <scope>NUCLEOTIDE SEQUENCE [LARGE SCALE GENOMIC DNA]</scope>
    <source>
        <strain evidence="1 2">LMG 29542</strain>
    </source>
</reference>
<evidence type="ECO:0000313" key="1">
    <source>
        <dbReference type="EMBL" id="CAB3772276.1"/>
    </source>
</evidence>
<organism evidence="1 2">
    <name type="scientific">Paraburkholderia humisilvae</name>
    <dbReference type="NCBI Taxonomy" id="627669"/>
    <lineage>
        <taxon>Bacteria</taxon>
        <taxon>Pseudomonadati</taxon>
        <taxon>Pseudomonadota</taxon>
        <taxon>Betaproteobacteria</taxon>
        <taxon>Burkholderiales</taxon>
        <taxon>Burkholderiaceae</taxon>
        <taxon>Paraburkholderia</taxon>
    </lineage>
</organism>
<dbReference type="EMBL" id="CADIKH010000058">
    <property type="protein sequence ID" value="CAB3772276.1"/>
    <property type="molecule type" value="Genomic_DNA"/>
</dbReference>
<accession>A0A6J5F509</accession>
<protein>
    <submittedName>
        <fullName evidence="1">Uncharacterized protein</fullName>
    </submittedName>
</protein>
<proteinExistence type="predicted"/>
<dbReference type="Proteomes" id="UP000494363">
    <property type="component" value="Unassembled WGS sequence"/>
</dbReference>
<dbReference type="AlphaFoldDB" id="A0A6J5F509"/>
<sequence>MNKSGFTPSFVSISKGRDNRWLHNALPLFYTANCSQSSRSCRILRERQVNGPCAAERYLPDRGKTVT</sequence>
<keyword evidence="2" id="KW-1185">Reference proteome</keyword>
<gene>
    <name evidence="1" type="ORF">LMG29542_06837</name>
</gene>